<feature type="domain" description="Retrovirus-related Pol polyprotein from transposon TNT 1-94-like beta-barrel" evidence="1">
    <location>
        <begin position="7"/>
        <end position="61"/>
    </location>
</feature>
<gene>
    <name evidence="2" type="ORF">CR513_62095</name>
</gene>
<evidence type="ECO:0000313" key="3">
    <source>
        <dbReference type="Proteomes" id="UP000257109"/>
    </source>
</evidence>
<reference evidence="2" key="1">
    <citation type="submission" date="2018-05" db="EMBL/GenBank/DDBJ databases">
        <title>Draft genome of Mucuna pruriens seed.</title>
        <authorList>
            <person name="Nnadi N.E."/>
            <person name="Vos R."/>
            <person name="Hasami M.H."/>
            <person name="Devisetty U.K."/>
            <person name="Aguiy J.C."/>
        </authorList>
    </citation>
    <scope>NUCLEOTIDE SEQUENCE [LARGE SCALE GENOMIC DNA]</scope>
    <source>
        <strain evidence="2">JCA_2017</strain>
    </source>
</reference>
<accession>A0A371E1E1</accession>
<evidence type="ECO:0000259" key="1">
    <source>
        <dbReference type="Pfam" id="PF22936"/>
    </source>
</evidence>
<feature type="non-terminal residue" evidence="2">
    <location>
        <position position="1"/>
    </location>
</feature>
<dbReference type="EMBL" id="QJKJ01017349">
    <property type="protein sequence ID" value="RDX58578.1"/>
    <property type="molecule type" value="Genomic_DNA"/>
</dbReference>
<evidence type="ECO:0000313" key="2">
    <source>
        <dbReference type="EMBL" id="RDX58578.1"/>
    </source>
</evidence>
<proteinExistence type="predicted"/>
<protein>
    <recommendedName>
        <fullName evidence="1">Retrovirus-related Pol polyprotein from transposon TNT 1-94-like beta-barrel domain-containing protein</fullName>
    </recommendedName>
</protein>
<dbReference type="Pfam" id="PF22936">
    <property type="entry name" value="Pol_BBD"/>
    <property type="match status" value="1"/>
</dbReference>
<name>A0A371E1E1_MUCPR</name>
<keyword evidence="3" id="KW-1185">Reference proteome</keyword>
<dbReference type="OrthoDB" id="1751594at2759"/>
<comment type="caution">
    <text evidence="2">The sequence shown here is derived from an EMBL/GenBank/DDBJ whole genome shotgun (WGS) entry which is preliminary data.</text>
</comment>
<dbReference type="InterPro" id="IPR054722">
    <property type="entry name" value="PolX-like_BBD"/>
</dbReference>
<dbReference type="AlphaFoldDB" id="A0A371E1E1"/>
<dbReference type="Proteomes" id="UP000257109">
    <property type="component" value="Unassembled WGS sequence"/>
</dbReference>
<sequence length="63" mass="7186">MEDTLKFKSKVKFGDDNSINIIGKGVIYVQNKKGTLKLINNVLYVPLFYQNILGLGHLVQKIY</sequence>
<organism evidence="2 3">
    <name type="scientific">Mucuna pruriens</name>
    <name type="common">Velvet bean</name>
    <name type="synonym">Dolichos pruriens</name>
    <dbReference type="NCBI Taxonomy" id="157652"/>
    <lineage>
        <taxon>Eukaryota</taxon>
        <taxon>Viridiplantae</taxon>
        <taxon>Streptophyta</taxon>
        <taxon>Embryophyta</taxon>
        <taxon>Tracheophyta</taxon>
        <taxon>Spermatophyta</taxon>
        <taxon>Magnoliopsida</taxon>
        <taxon>eudicotyledons</taxon>
        <taxon>Gunneridae</taxon>
        <taxon>Pentapetalae</taxon>
        <taxon>rosids</taxon>
        <taxon>fabids</taxon>
        <taxon>Fabales</taxon>
        <taxon>Fabaceae</taxon>
        <taxon>Papilionoideae</taxon>
        <taxon>50 kb inversion clade</taxon>
        <taxon>NPAAA clade</taxon>
        <taxon>indigoferoid/millettioid clade</taxon>
        <taxon>Phaseoleae</taxon>
        <taxon>Mucuna</taxon>
    </lineage>
</organism>